<reference evidence="2" key="1">
    <citation type="submission" date="2021-02" db="EMBL/GenBank/DDBJ databases">
        <title>Genome-Resolved Metagenomics of a Microbial Community Performing Photosynthetic Biological Nutrient Removal.</title>
        <authorList>
            <person name="Mcdaniel E.A."/>
        </authorList>
    </citation>
    <scope>NUCLEOTIDE SEQUENCE</scope>
    <source>
        <strain evidence="2">UWPOB_OBS1</strain>
    </source>
</reference>
<feature type="transmembrane region" description="Helical" evidence="1">
    <location>
        <begin position="81"/>
        <end position="101"/>
    </location>
</feature>
<keyword evidence="1" id="KW-0472">Membrane</keyword>
<feature type="transmembrane region" description="Helical" evidence="1">
    <location>
        <begin position="52"/>
        <end position="69"/>
    </location>
</feature>
<name>A0A8J7PEF5_9BACT</name>
<keyword evidence="1" id="KW-1133">Transmembrane helix</keyword>
<evidence type="ECO:0000313" key="2">
    <source>
        <dbReference type="EMBL" id="MBN8659742.1"/>
    </source>
</evidence>
<evidence type="ECO:0000313" key="3">
    <source>
        <dbReference type="Proteomes" id="UP000664277"/>
    </source>
</evidence>
<dbReference type="Proteomes" id="UP000664277">
    <property type="component" value="Unassembled WGS sequence"/>
</dbReference>
<comment type="caution">
    <text evidence="2">The sequence shown here is derived from an EMBL/GenBank/DDBJ whole genome shotgun (WGS) entry which is preliminary data.</text>
</comment>
<organism evidence="2 3">
    <name type="scientific">Candidatus Obscuribacter phosphatis</name>
    <dbReference type="NCBI Taxonomy" id="1906157"/>
    <lineage>
        <taxon>Bacteria</taxon>
        <taxon>Bacillati</taxon>
        <taxon>Candidatus Melainabacteria</taxon>
        <taxon>Candidatus Obscuribacterales</taxon>
        <taxon>Candidatus Obscuribacteraceae</taxon>
        <taxon>Candidatus Obscuribacter</taxon>
    </lineage>
</organism>
<gene>
    <name evidence="2" type="ORF">J0M35_05225</name>
</gene>
<dbReference type="AlphaFoldDB" id="A0A8J7PEF5"/>
<proteinExistence type="predicted"/>
<sequence>MDKDSASSMSVVELTPAPGKAINGAAEGDFFAQVRHCGKELFIYHYDHRENIELAAIVTVLFVVVLALLNSSVAKEMRRNFFVLNAAAFVLVVPQVIYQVLVFMLGVTDIPQACLIFN</sequence>
<evidence type="ECO:0000256" key="1">
    <source>
        <dbReference type="SAM" id="Phobius"/>
    </source>
</evidence>
<dbReference type="EMBL" id="JAFLCK010000005">
    <property type="protein sequence ID" value="MBN8659742.1"/>
    <property type="molecule type" value="Genomic_DNA"/>
</dbReference>
<protein>
    <submittedName>
        <fullName evidence="2">Uncharacterized protein</fullName>
    </submittedName>
</protein>
<accession>A0A8J7PEF5</accession>
<keyword evidence="1" id="KW-0812">Transmembrane</keyword>